<proteinExistence type="predicted"/>
<sequence length="370" mass="39828">MALGNVSVGTKDSGAGSFKTPERQLLYVGAAGKGWGKILYIDQSTDLDEVLGDNASRMKTAIYYARLNAAANWTCIAVPRQAIGEWQDAYDMAMSANVVCEGVVVTDPIKTKDDINDMNTNVVNAENEHGRMIFFAGATEKMDATTQTWSDFIAEFETLQDTVYATGVVLVPEITSGWLGCLMGRLCNELVSIADSPMRVATGGIVGITTLPSDMGSVQFNNSHAKALNDARGTVPQTYVDYAGIYCSDCMTLAPEASDFGVLENVRVVNKAKRQVRILAIKKIANRELNNTAASMDSHVAYFAAPLTTMSRSMRVNGIYIPGDCKPPKDGDIGIEWLSKTNVQIALTVTPHNSPKSIAAYVGLNLANEA</sequence>
<keyword evidence="2" id="KW-1185">Reference proteome</keyword>
<dbReference type="Proteomes" id="UP001139522">
    <property type="component" value="Unassembled WGS sequence"/>
</dbReference>
<dbReference type="EMBL" id="JAMZEG020000003">
    <property type="protein sequence ID" value="MDE8603900.1"/>
    <property type="molecule type" value="Genomic_DNA"/>
</dbReference>
<dbReference type="InterPro" id="IPR019694">
    <property type="entry name" value="Phage_HP1_Orf23"/>
</dbReference>
<protein>
    <submittedName>
        <fullName evidence="1">DUF2586 domain-containing protein</fullName>
    </submittedName>
</protein>
<evidence type="ECO:0000313" key="1">
    <source>
        <dbReference type="EMBL" id="MDE8603900.1"/>
    </source>
</evidence>
<organism evidence="1 2">
    <name type="scientific">Marinomonas maritima</name>
    <dbReference type="NCBI Taxonomy" id="2940935"/>
    <lineage>
        <taxon>Bacteria</taxon>
        <taxon>Pseudomonadati</taxon>
        <taxon>Pseudomonadota</taxon>
        <taxon>Gammaproteobacteria</taxon>
        <taxon>Oceanospirillales</taxon>
        <taxon>Oceanospirillaceae</taxon>
        <taxon>Marinomonas</taxon>
    </lineage>
</organism>
<dbReference type="Pfam" id="PF10758">
    <property type="entry name" value="DUF2586"/>
    <property type="match status" value="1"/>
</dbReference>
<accession>A0ABT5WIM4</accession>
<name>A0ABT5WIM4_9GAMM</name>
<gene>
    <name evidence="1" type="ORF">M3I01_013435</name>
</gene>
<dbReference type="RefSeq" id="WP_255896392.1">
    <property type="nucleotide sequence ID" value="NZ_JAMZEG020000003.1"/>
</dbReference>
<reference evidence="1" key="1">
    <citation type="submission" date="2023-01" db="EMBL/GenBank/DDBJ databases">
        <title>Psychroserpens sp. MSW6 and Marinomonas sp. RSW2, isolated from seawater.</title>
        <authorList>
            <person name="Kristyanto S."/>
            <person name="Jung J."/>
            <person name="Kim J.M."/>
            <person name="Jeon C.O."/>
        </authorList>
    </citation>
    <scope>NUCLEOTIDE SEQUENCE</scope>
    <source>
        <strain evidence="1">RSW2</strain>
    </source>
</reference>
<evidence type="ECO:0000313" key="2">
    <source>
        <dbReference type="Proteomes" id="UP001139522"/>
    </source>
</evidence>
<comment type="caution">
    <text evidence="1">The sequence shown here is derived from an EMBL/GenBank/DDBJ whole genome shotgun (WGS) entry which is preliminary data.</text>
</comment>